<evidence type="ECO:0000256" key="3">
    <source>
        <dbReference type="ARBA" id="ARBA00022729"/>
    </source>
</evidence>
<evidence type="ECO:0000256" key="4">
    <source>
        <dbReference type="SAM" id="MobiDB-lite"/>
    </source>
</evidence>
<evidence type="ECO:0000256" key="5">
    <source>
        <dbReference type="SAM" id="SignalP"/>
    </source>
</evidence>
<feature type="compositionally biased region" description="Low complexity" evidence="4">
    <location>
        <begin position="65"/>
        <end position="85"/>
    </location>
</feature>
<accession>A0A2S5E363</accession>
<dbReference type="Pfam" id="PF10627">
    <property type="entry name" value="CsgE"/>
    <property type="match status" value="1"/>
</dbReference>
<reference evidence="6 7" key="1">
    <citation type="submission" date="2018-01" db="EMBL/GenBank/DDBJ databases">
        <title>Successful Treatment of Persistent Burkholderia cepacia Bacteremia with Ceftazidime-Avibactam.</title>
        <authorList>
            <person name="Tamma P."/>
            <person name="Fan Y."/>
            <person name="Bergman Y."/>
            <person name="Sick-Samuels A."/>
            <person name="Hsu A."/>
            <person name="Timp W."/>
            <person name="Simner P."/>
        </authorList>
    </citation>
    <scope>NUCLEOTIDE SEQUENCE [LARGE SCALE GENOMIC DNA]</scope>
    <source>
        <strain evidence="6 7">170816</strain>
    </source>
</reference>
<feature type="region of interest" description="Disordered" evidence="4">
    <location>
        <begin position="60"/>
        <end position="95"/>
    </location>
</feature>
<feature type="signal peptide" evidence="5">
    <location>
        <begin position="1"/>
        <end position="27"/>
    </location>
</feature>
<dbReference type="InterPro" id="IPR018900">
    <property type="entry name" value="Curli_CsgE"/>
</dbReference>
<name>A0A2S5E363_9BURK</name>
<organism evidence="6 7">
    <name type="scientific">Burkholderia contaminans</name>
    <dbReference type="NCBI Taxonomy" id="488447"/>
    <lineage>
        <taxon>Bacteria</taxon>
        <taxon>Pseudomonadati</taxon>
        <taxon>Pseudomonadota</taxon>
        <taxon>Betaproteobacteria</taxon>
        <taxon>Burkholderiales</taxon>
        <taxon>Burkholderiaceae</taxon>
        <taxon>Burkholderia</taxon>
        <taxon>Burkholderia cepacia complex</taxon>
    </lineage>
</organism>
<comment type="caution">
    <text evidence="6">The sequence shown here is derived from an EMBL/GenBank/DDBJ whole genome shotgun (WGS) entry which is preliminary data.</text>
</comment>
<keyword evidence="3 5" id="KW-0732">Signal</keyword>
<gene>
    <name evidence="6" type="ORF">C3743_04575</name>
</gene>
<feature type="chain" id="PRO_5015397672" description="Curli production assembly/transport component CsgE" evidence="5">
    <location>
        <begin position="28"/>
        <end position="201"/>
    </location>
</feature>
<proteinExistence type="predicted"/>
<comment type="function">
    <text evidence="1">May be involved in the biogenesis of curli organelles.</text>
</comment>
<evidence type="ECO:0000256" key="1">
    <source>
        <dbReference type="ARBA" id="ARBA00003989"/>
    </source>
</evidence>
<dbReference type="Proteomes" id="UP000238655">
    <property type="component" value="Chromosome 2"/>
</dbReference>
<evidence type="ECO:0000256" key="2">
    <source>
        <dbReference type="ARBA" id="ARBA00014024"/>
    </source>
</evidence>
<evidence type="ECO:0000313" key="6">
    <source>
        <dbReference type="EMBL" id="POZ85817.1"/>
    </source>
</evidence>
<protein>
    <recommendedName>
        <fullName evidence="2">Curli production assembly/transport component CsgE</fullName>
    </recommendedName>
</protein>
<sequence length="201" mass="21291">MVSSARRRLAWGAVTCLSLFATARTQAQDTVDAPPSAAVNGGHPIAPPSTLLNAERVLEAPKPTPGAGPAAAKPAAGAASAGARAATRHALPEDQLGGTVTTDAVTLAGRDFYTYFSQTWSEIPLSERYMVAIHERPSGRYGSLIWVEFQQKRVFQTFLPIARANVKAVAESAAGISFQTVIQDDLSNLLFPDSDLAKDEI</sequence>
<dbReference type="EMBL" id="PQVP01000001">
    <property type="protein sequence ID" value="POZ85817.1"/>
    <property type="molecule type" value="Genomic_DNA"/>
</dbReference>
<dbReference type="AlphaFoldDB" id="A0A2S5E363"/>
<evidence type="ECO:0000313" key="7">
    <source>
        <dbReference type="Proteomes" id="UP000238655"/>
    </source>
</evidence>